<comment type="similarity">
    <text evidence="2 8">Belongs to the Fmt family.</text>
</comment>
<evidence type="ECO:0000256" key="8">
    <source>
        <dbReference type="HAMAP-Rule" id="MF_00182"/>
    </source>
</evidence>
<evidence type="ECO:0000313" key="11">
    <source>
        <dbReference type="EMBL" id="RUO81183.1"/>
    </source>
</evidence>
<dbReference type="InterPro" id="IPR011034">
    <property type="entry name" value="Formyl_transferase-like_C_sf"/>
</dbReference>
<dbReference type="EC" id="2.1.2.9" evidence="3 8"/>
<dbReference type="GO" id="GO:0004479">
    <property type="term" value="F:methionyl-tRNA formyltransferase activity"/>
    <property type="evidence" value="ECO:0007669"/>
    <property type="project" value="UniProtKB-UniRule"/>
</dbReference>
<keyword evidence="6 8" id="KW-0648">Protein biosynthesis</keyword>
<dbReference type="PANTHER" id="PTHR11138">
    <property type="entry name" value="METHIONYL-TRNA FORMYLTRANSFERASE"/>
    <property type="match status" value="1"/>
</dbReference>
<dbReference type="GO" id="GO:0005829">
    <property type="term" value="C:cytosol"/>
    <property type="evidence" value="ECO:0007669"/>
    <property type="project" value="TreeGrafter"/>
</dbReference>
<organism evidence="11 12">
    <name type="scientific">Idiomarina tyrosinivorans</name>
    <dbReference type="NCBI Taxonomy" id="1445662"/>
    <lineage>
        <taxon>Bacteria</taxon>
        <taxon>Pseudomonadati</taxon>
        <taxon>Pseudomonadota</taxon>
        <taxon>Gammaproteobacteria</taxon>
        <taxon>Alteromonadales</taxon>
        <taxon>Idiomarinaceae</taxon>
        <taxon>Idiomarina</taxon>
    </lineage>
</organism>
<dbReference type="InterPro" id="IPR037022">
    <property type="entry name" value="Formyl_trans_C_sf"/>
</dbReference>
<dbReference type="FunFam" id="3.40.50.12230:FF:000001">
    <property type="entry name" value="Methionyl-tRNA formyltransferase"/>
    <property type="match status" value="1"/>
</dbReference>
<evidence type="ECO:0000259" key="10">
    <source>
        <dbReference type="Pfam" id="PF02911"/>
    </source>
</evidence>
<feature type="binding site" evidence="8">
    <location>
        <begin position="117"/>
        <end position="120"/>
    </location>
    <ligand>
        <name>(6S)-5,6,7,8-tetrahydrofolate</name>
        <dbReference type="ChEBI" id="CHEBI:57453"/>
    </ligand>
</feature>
<sequence length="328" mass="35657">MTPNMRIIFAGTPEFAEQHLAELIAHSEQQGWDTVAVYTQPDRPAGRGKKLQPSAVKTLALEHNIPVEQPESLRTAKAQQQLSNYQADVMVVVAYGLILPQAVLDIPRFGCLNVHGSLLPRWRGAAPIQRAIEAGDERSGVTIMQMNQGLDTGDILYTESCPIEPQETSASLYAKLAKLGPKALVTVLADLESYRATAKPQDDQQANYAHKLSKAEAEIDWHQPAAKIERQLRAFTPWPGLWFSCPTQPDKPVKVHKLRVVDQPATAKPGTVVGQSKSGLAVATAEGCVNIEELQWPGKAKQPAEVFLNGYGSHFPAGLPLSSGNHGN</sequence>
<dbReference type="SUPFAM" id="SSF50486">
    <property type="entry name" value="FMT C-terminal domain-like"/>
    <property type="match status" value="1"/>
</dbReference>
<keyword evidence="12" id="KW-1185">Reference proteome</keyword>
<evidence type="ECO:0000256" key="6">
    <source>
        <dbReference type="ARBA" id="ARBA00022917"/>
    </source>
</evidence>
<dbReference type="Gene3D" id="3.40.50.170">
    <property type="entry name" value="Formyl transferase, N-terminal domain"/>
    <property type="match status" value="1"/>
</dbReference>
<comment type="caution">
    <text evidence="11">The sequence shown here is derived from an EMBL/GenBank/DDBJ whole genome shotgun (WGS) entry which is preliminary data.</text>
</comment>
<evidence type="ECO:0000256" key="4">
    <source>
        <dbReference type="ARBA" id="ARBA00016014"/>
    </source>
</evidence>
<gene>
    <name evidence="8" type="primary">fmt</name>
    <name evidence="11" type="ORF">CWI84_02720</name>
</gene>
<feature type="domain" description="Formyl transferase N-terminal" evidence="9">
    <location>
        <begin position="5"/>
        <end position="188"/>
    </location>
</feature>
<protein>
    <recommendedName>
        <fullName evidence="4 8">Methionyl-tRNA formyltransferase</fullName>
        <ecNumber evidence="3 8">2.1.2.9</ecNumber>
    </recommendedName>
</protein>
<dbReference type="InterPro" id="IPR036477">
    <property type="entry name" value="Formyl_transf_N_sf"/>
</dbReference>
<dbReference type="FunFam" id="3.40.50.170:FF:000003">
    <property type="entry name" value="Methionyl-tRNA formyltransferase"/>
    <property type="match status" value="1"/>
</dbReference>
<proteinExistence type="inferred from homology"/>
<dbReference type="NCBIfam" id="TIGR00460">
    <property type="entry name" value="fmt"/>
    <property type="match status" value="1"/>
</dbReference>
<dbReference type="HAMAP" id="MF_00182">
    <property type="entry name" value="Formyl_trans"/>
    <property type="match status" value="1"/>
</dbReference>
<evidence type="ECO:0000256" key="2">
    <source>
        <dbReference type="ARBA" id="ARBA00010699"/>
    </source>
</evidence>
<dbReference type="InterPro" id="IPR005793">
    <property type="entry name" value="Formyl_trans_C"/>
</dbReference>
<dbReference type="CDD" id="cd08646">
    <property type="entry name" value="FMT_core_Met-tRNA-FMT_N"/>
    <property type="match status" value="1"/>
</dbReference>
<dbReference type="CDD" id="cd08704">
    <property type="entry name" value="Met_tRNA_FMT_C"/>
    <property type="match status" value="1"/>
</dbReference>
<evidence type="ECO:0000256" key="3">
    <source>
        <dbReference type="ARBA" id="ARBA00012261"/>
    </source>
</evidence>
<dbReference type="PANTHER" id="PTHR11138:SF5">
    <property type="entry name" value="METHIONYL-TRNA FORMYLTRANSFERASE, MITOCHONDRIAL"/>
    <property type="match status" value="1"/>
</dbReference>
<dbReference type="OrthoDB" id="9802815at2"/>
<evidence type="ECO:0000313" key="12">
    <source>
        <dbReference type="Proteomes" id="UP000287996"/>
    </source>
</evidence>
<comment type="function">
    <text evidence="1 8">Attaches a formyl group to the free amino group of methionyl-tRNA(fMet). The formyl group appears to play a dual role in the initiator identity of N-formylmethionyl-tRNA by promoting its recognition by IF2 and preventing the misappropriation of this tRNA by the elongation apparatus.</text>
</comment>
<evidence type="ECO:0000256" key="1">
    <source>
        <dbReference type="ARBA" id="ARBA00002606"/>
    </source>
</evidence>
<reference evidence="11 12" key="1">
    <citation type="journal article" date="2011" name="Front. Microbiol.">
        <title>Genomic signatures of strain selection and enhancement in Bacillus atrophaeus var. globigii, a historical biowarfare simulant.</title>
        <authorList>
            <person name="Gibbons H.S."/>
            <person name="Broomall S.M."/>
            <person name="McNew L.A."/>
            <person name="Daligault H."/>
            <person name="Chapman C."/>
            <person name="Bruce D."/>
            <person name="Karavis M."/>
            <person name="Krepps M."/>
            <person name="McGregor P.A."/>
            <person name="Hong C."/>
            <person name="Park K.H."/>
            <person name="Akmal A."/>
            <person name="Feldman A."/>
            <person name="Lin J.S."/>
            <person name="Chang W.E."/>
            <person name="Higgs B.W."/>
            <person name="Demirev P."/>
            <person name="Lindquist J."/>
            <person name="Liem A."/>
            <person name="Fochler E."/>
            <person name="Read T.D."/>
            <person name="Tapia R."/>
            <person name="Johnson S."/>
            <person name="Bishop-Lilly K.A."/>
            <person name="Detter C."/>
            <person name="Han C."/>
            <person name="Sozhamannan S."/>
            <person name="Rosenzweig C.N."/>
            <person name="Skowronski E.W."/>
        </authorList>
    </citation>
    <scope>NUCLEOTIDE SEQUENCE [LARGE SCALE GENOMIC DNA]</scope>
    <source>
        <strain evidence="11 12">CC-PW-9</strain>
    </source>
</reference>
<dbReference type="EMBL" id="PIQH01000002">
    <property type="protein sequence ID" value="RUO81183.1"/>
    <property type="molecule type" value="Genomic_DNA"/>
</dbReference>
<keyword evidence="5 8" id="KW-0808">Transferase</keyword>
<dbReference type="InterPro" id="IPR002376">
    <property type="entry name" value="Formyl_transf_N"/>
</dbReference>
<dbReference type="InterPro" id="IPR005794">
    <property type="entry name" value="Fmt"/>
</dbReference>
<feature type="domain" description="Formyl transferase C-terminal" evidence="10">
    <location>
        <begin position="211"/>
        <end position="311"/>
    </location>
</feature>
<comment type="catalytic activity">
    <reaction evidence="7 8">
        <text>L-methionyl-tRNA(fMet) + (6R)-10-formyltetrahydrofolate = N-formyl-L-methionyl-tRNA(fMet) + (6S)-5,6,7,8-tetrahydrofolate + H(+)</text>
        <dbReference type="Rhea" id="RHEA:24380"/>
        <dbReference type="Rhea" id="RHEA-COMP:9952"/>
        <dbReference type="Rhea" id="RHEA-COMP:9953"/>
        <dbReference type="ChEBI" id="CHEBI:15378"/>
        <dbReference type="ChEBI" id="CHEBI:57453"/>
        <dbReference type="ChEBI" id="CHEBI:78530"/>
        <dbReference type="ChEBI" id="CHEBI:78844"/>
        <dbReference type="ChEBI" id="CHEBI:195366"/>
        <dbReference type="EC" id="2.1.2.9"/>
    </reaction>
</comment>
<accession>A0A432ZTH4</accession>
<dbReference type="Gene3D" id="3.10.25.10">
    <property type="entry name" value="Formyl transferase, C-terminal domain"/>
    <property type="match status" value="1"/>
</dbReference>
<dbReference type="Pfam" id="PF00551">
    <property type="entry name" value="Formyl_trans_N"/>
    <property type="match status" value="1"/>
</dbReference>
<dbReference type="SUPFAM" id="SSF53328">
    <property type="entry name" value="Formyltransferase"/>
    <property type="match status" value="1"/>
</dbReference>
<dbReference type="InterPro" id="IPR044135">
    <property type="entry name" value="Met-tRNA-FMT_C"/>
</dbReference>
<evidence type="ECO:0000256" key="7">
    <source>
        <dbReference type="ARBA" id="ARBA00048558"/>
    </source>
</evidence>
<evidence type="ECO:0000256" key="5">
    <source>
        <dbReference type="ARBA" id="ARBA00022679"/>
    </source>
</evidence>
<evidence type="ECO:0000259" key="9">
    <source>
        <dbReference type="Pfam" id="PF00551"/>
    </source>
</evidence>
<dbReference type="InterPro" id="IPR041711">
    <property type="entry name" value="Met-tRNA-FMT_N"/>
</dbReference>
<dbReference type="Proteomes" id="UP000287996">
    <property type="component" value="Unassembled WGS sequence"/>
</dbReference>
<name>A0A432ZTH4_9GAMM</name>
<dbReference type="AlphaFoldDB" id="A0A432ZTH4"/>
<dbReference type="Pfam" id="PF02911">
    <property type="entry name" value="Formyl_trans_C"/>
    <property type="match status" value="1"/>
</dbReference>